<keyword evidence="3 6" id="KW-0812">Transmembrane</keyword>
<evidence type="ECO:0000256" key="2">
    <source>
        <dbReference type="ARBA" id="ARBA00022475"/>
    </source>
</evidence>
<evidence type="ECO:0000256" key="3">
    <source>
        <dbReference type="ARBA" id="ARBA00022692"/>
    </source>
</evidence>
<evidence type="ECO:0000259" key="7">
    <source>
        <dbReference type="Pfam" id="PF02687"/>
    </source>
</evidence>
<protein>
    <recommendedName>
        <fullName evidence="7">ABC3 transporter permease C-terminal domain-containing protein</fullName>
    </recommendedName>
</protein>
<keyword evidence="2" id="KW-1003">Cell membrane</keyword>
<feature type="transmembrane region" description="Helical" evidence="6">
    <location>
        <begin position="27"/>
        <end position="51"/>
    </location>
</feature>
<proteinExistence type="predicted"/>
<feature type="transmembrane region" description="Helical" evidence="6">
    <location>
        <begin position="224"/>
        <end position="241"/>
    </location>
</feature>
<keyword evidence="5 6" id="KW-0472">Membrane</keyword>
<dbReference type="InterPro" id="IPR003838">
    <property type="entry name" value="ABC3_permease_C"/>
</dbReference>
<gene>
    <name evidence="8" type="ORF">C1706_08295</name>
</gene>
<name>A0A4Q2EEV4_9ACTN</name>
<organism evidence="8 9">
    <name type="scientific">Propioniciclava flava</name>
    <dbReference type="NCBI Taxonomy" id="2072026"/>
    <lineage>
        <taxon>Bacteria</taxon>
        <taxon>Bacillati</taxon>
        <taxon>Actinomycetota</taxon>
        <taxon>Actinomycetes</taxon>
        <taxon>Propionibacteriales</taxon>
        <taxon>Propionibacteriaceae</taxon>
        <taxon>Propioniciclava</taxon>
    </lineage>
</organism>
<comment type="caution">
    <text evidence="8">The sequence shown here is derived from an EMBL/GenBank/DDBJ whole genome shotgun (WGS) entry which is preliminary data.</text>
</comment>
<feature type="transmembrane region" description="Helical" evidence="6">
    <location>
        <begin position="82"/>
        <end position="108"/>
    </location>
</feature>
<dbReference type="AlphaFoldDB" id="A0A4Q2EEV4"/>
<reference evidence="8 9" key="1">
    <citation type="submission" date="2018-01" db="EMBL/GenBank/DDBJ databases">
        <title>Lactibacter flavus gen. nov., sp. nov., a novel bacterium of the family Propionibacteriaceae isolated from raw milk and dairy products.</title>
        <authorList>
            <person name="Wenning M."/>
            <person name="Breitenwieser F."/>
            <person name="Huptas C."/>
            <person name="von Neubeck M."/>
            <person name="Busse H.-J."/>
            <person name="Scherer S."/>
        </authorList>
    </citation>
    <scope>NUCLEOTIDE SEQUENCE [LARGE SCALE GENOMIC DNA]</scope>
    <source>
        <strain evidence="8 9">VG341</strain>
    </source>
</reference>
<evidence type="ECO:0000256" key="4">
    <source>
        <dbReference type="ARBA" id="ARBA00022989"/>
    </source>
</evidence>
<feature type="transmembrane region" description="Helical" evidence="6">
    <location>
        <begin position="178"/>
        <end position="203"/>
    </location>
</feature>
<feature type="transmembrane region" description="Helical" evidence="6">
    <location>
        <begin position="398"/>
        <end position="421"/>
    </location>
</feature>
<dbReference type="RefSeq" id="WP_129458776.1">
    <property type="nucleotide sequence ID" value="NZ_PPCV01000005.1"/>
</dbReference>
<feature type="transmembrane region" description="Helical" evidence="6">
    <location>
        <begin position="343"/>
        <end position="365"/>
    </location>
</feature>
<dbReference type="Pfam" id="PF02687">
    <property type="entry name" value="FtsX"/>
    <property type="match status" value="1"/>
</dbReference>
<feature type="domain" description="ABC3 transporter permease C-terminal" evidence="7">
    <location>
        <begin position="104"/>
        <end position="203"/>
    </location>
</feature>
<accession>A0A4Q2EEV4</accession>
<feature type="transmembrane region" description="Helical" evidence="6">
    <location>
        <begin position="427"/>
        <end position="453"/>
    </location>
</feature>
<evidence type="ECO:0000256" key="6">
    <source>
        <dbReference type="SAM" id="Phobius"/>
    </source>
</evidence>
<comment type="subcellular location">
    <subcellularLocation>
        <location evidence="1">Cell membrane</location>
        <topology evidence="1">Multi-pass membrane protein</topology>
    </subcellularLocation>
</comment>
<dbReference type="EMBL" id="PPCV01000005">
    <property type="protein sequence ID" value="RXW32037.1"/>
    <property type="molecule type" value="Genomic_DNA"/>
</dbReference>
<feature type="transmembrane region" description="Helical" evidence="6">
    <location>
        <begin position="247"/>
        <end position="269"/>
    </location>
</feature>
<sequence length="472" mass="49313">MANTLALSTRLATARLRDPKGTGALDAFALVAYGVASWLAFVVASGTWMFFRRLEFPSAWLAAQKTGSATMPSFADMFGSTYVILALVACALLIVPILTLGGAAARLGARGRARRLASLRLIGMTSGEIVGMSVVESLVQALAGIVLGALAWVATIPALMLLSFQNQHIGAVELLMPWWLWLAVVVVLLGLAALSTAFGLTRVSISPLGVARQTTAPPLSRSRVLALLGAVVAVGVLSFVIRIPVGAMVVGAILFGVLALGIGLLNLFAPWLLQTLARMGVVTGNPARLIAMRRIVADPRAAWRNVSSIALIGIIAGAVAVVPTDGSQFQGMSEVNAMVMLDIRNGALLTLVIALLVGATSTALAQASDVVDRSDELVALDRMGVEPGVDAAARRHQVLVPLLGTLLISLTLGVLVGLPALTTKPDLFMWSTSSGIILLATVVAAVVLTLLAAEATRPLRRRAVLQQVRRND</sequence>
<feature type="transmembrane region" description="Helical" evidence="6">
    <location>
        <begin position="129"/>
        <end position="158"/>
    </location>
</feature>
<evidence type="ECO:0000313" key="9">
    <source>
        <dbReference type="Proteomes" id="UP000290624"/>
    </source>
</evidence>
<evidence type="ECO:0000313" key="8">
    <source>
        <dbReference type="EMBL" id="RXW32037.1"/>
    </source>
</evidence>
<evidence type="ECO:0000256" key="1">
    <source>
        <dbReference type="ARBA" id="ARBA00004651"/>
    </source>
</evidence>
<keyword evidence="9" id="KW-1185">Reference proteome</keyword>
<feature type="transmembrane region" description="Helical" evidence="6">
    <location>
        <begin position="302"/>
        <end position="323"/>
    </location>
</feature>
<keyword evidence="4 6" id="KW-1133">Transmembrane helix</keyword>
<evidence type="ECO:0000256" key="5">
    <source>
        <dbReference type="ARBA" id="ARBA00023136"/>
    </source>
</evidence>
<dbReference type="OrthoDB" id="5118998at2"/>
<dbReference type="Proteomes" id="UP000290624">
    <property type="component" value="Unassembled WGS sequence"/>
</dbReference>